<accession>A0A9D1IPH7</accession>
<feature type="transmembrane region" description="Helical" evidence="1">
    <location>
        <begin position="116"/>
        <end position="134"/>
    </location>
</feature>
<name>A0A9D1IPH7_9FIRM</name>
<proteinExistence type="predicted"/>
<keyword evidence="1" id="KW-0472">Membrane</keyword>
<dbReference type="PANTHER" id="PTHR36832">
    <property type="entry name" value="SLR1174 PROTEIN-RELATED"/>
    <property type="match status" value="1"/>
</dbReference>
<feature type="transmembrane region" description="Helical" evidence="1">
    <location>
        <begin position="21"/>
        <end position="43"/>
    </location>
</feature>
<feature type="transmembrane region" description="Helical" evidence="1">
    <location>
        <begin position="181"/>
        <end position="204"/>
    </location>
</feature>
<feature type="transmembrane region" description="Helical" evidence="1">
    <location>
        <begin position="146"/>
        <end position="169"/>
    </location>
</feature>
<dbReference type="PANTHER" id="PTHR36832:SF2">
    <property type="entry name" value="INTEGRAL MEMBRANE PROTEIN"/>
    <property type="match status" value="1"/>
</dbReference>
<dbReference type="Proteomes" id="UP000824074">
    <property type="component" value="Unassembled WGS sequence"/>
</dbReference>
<keyword evidence="1" id="KW-1133">Transmembrane helix</keyword>
<organism evidence="2 3">
    <name type="scientific">Candidatus Aphodocola excrementigallinarum</name>
    <dbReference type="NCBI Taxonomy" id="2840670"/>
    <lineage>
        <taxon>Bacteria</taxon>
        <taxon>Bacillati</taxon>
        <taxon>Bacillota</taxon>
        <taxon>Bacilli</taxon>
        <taxon>Candidatus Aphodocola</taxon>
    </lineage>
</organism>
<dbReference type="AlphaFoldDB" id="A0A9D1IPH7"/>
<sequence length="267" mass="30428">MRFYLSYFKLRFITSLQYRKAALAGIATQLFFGLVYIMVYLAFYESSSSNGPMEINELVSYLWLNQALFALTYMFYKDDEIFNMIKNGNIAYELLRPKKIYFMWFSKIIAQRLSNVTLRFLPVIIVAFLLPYPYGLSLPASPLSFVMFLITLFVGVLLMTSINTLYHVLTLSTLNEKGVTNIFMAVADILSGGVIPIPFFPAFLQVVANILPFRYVSDLSFRLYSGNIGITDGLQQMLIQIVWFIIIVLIGVIVLKKSLKKVVIQGG</sequence>
<feature type="transmembrane region" description="Helical" evidence="1">
    <location>
        <begin position="237"/>
        <end position="255"/>
    </location>
</feature>
<evidence type="ECO:0000313" key="2">
    <source>
        <dbReference type="EMBL" id="HIU40371.1"/>
    </source>
</evidence>
<gene>
    <name evidence="2" type="ORF">IAB68_03640</name>
</gene>
<evidence type="ECO:0000256" key="1">
    <source>
        <dbReference type="SAM" id="Phobius"/>
    </source>
</evidence>
<reference evidence="2" key="1">
    <citation type="submission" date="2020-10" db="EMBL/GenBank/DDBJ databases">
        <authorList>
            <person name="Gilroy R."/>
        </authorList>
    </citation>
    <scope>NUCLEOTIDE SEQUENCE</scope>
    <source>
        <strain evidence="2">CHK193-30670</strain>
    </source>
</reference>
<reference evidence="2" key="2">
    <citation type="journal article" date="2021" name="PeerJ">
        <title>Extensive microbial diversity within the chicken gut microbiome revealed by metagenomics and culture.</title>
        <authorList>
            <person name="Gilroy R."/>
            <person name="Ravi A."/>
            <person name="Getino M."/>
            <person name="Pursley I."/>
            <person name="Horton D.L."/>
            <person name="Alikhan N.F."/>
            <person name="Baker D."/>
            <person name="Gharbi K."/>
            <person name="Hall N."/>
            <person name="Watson M."/>
            <person name="Adriaenssens E.M."/>
            <person name="Foster-Nyarko E."/>
            <person name="Jarju S."/>
            <person name="Secka A."/>
            <person name="Antonio M."/>
            <person name="Oren A."/>
            <person name="Chaudhuri R.R."/>
            <person name="La Ragione R."/>
            <person name="Hildebrand F."/>
            <person name="Pallen M.J."/>
        </authorList>
    </citation>
    <scope>NUCLEOTIDE SEQUENCE</scope>
    <source>
        <strain evidence="2">CHK193-30670</strain>
    </source>
</reference>
<feature type="transmembrane region" description="Helical" evidence="1">
    <location>
        <begin position="58"/>
        <end position="76"/>
    </location>
</feature>
<comment type="caution">
    <text evidence="2">The sequence shown here is derived from an EMBL/GenBank/DDBJ whole genome shotgun (WGS) entry which is preliminary data.</text>
</comment>
<protein>
    <submittedName>
        <fullName evidence="2">ABC transporter permease</fullName>
    </submittedName>
</protein>
<keyword evidence="1" id="KW-0812">Transmembrane</keyword>
<dbReference type="EMBL" id="DVMT01000036">
    <property type="protein sequence ID" value="HIU40371.1"/>
    <property type="molecule type" value="Genomic_DNA"/>
</dbReference>
<evidence type="ECO:0000313" key="3">
    <source>
        <dbReference type="Proteomes" id="UP000824074"/>
    </source>
</evidence>